<dbReference type="GO" id="GO:0016887">
    <property type="term" value="F:ATP hydrolysis activity"/>
    <property type="evidence" value="ECO:0007669"/>
    <property type="project" value="InterPro"/>
</dbReference>
<accession>A0A6P1GAJ2</accession>
<organism evidence="6 7">
    <name type="scientific">Neorickettsia findlayensis</name>
    <dbReference type="NCBI Taxonomy" id="2686014"/>
    <lineage>
        <taxon>Bacteria</taxon>
        <taxon>Pseudomonadati</taxon>
        <taxon>Pseudomonadota</taxon>
        <taxon>Alphaproteobacteria</taxon>
        <taxon>Rickettsiales</taxon>
        <taxon>Anaplasmataceae</taxon>
        <taxon>Neorickettsia</taxon>
    </lineage>
</organism>
<evidence type="ECO:0000313" key="6">
    <source>
        <dbReference type="EMBL" id="QHD65365.1"/>
    </source>
</evidence>
<keyword evidence="2" id="KW-0547">Nucleotide-binding</keyword>
<sequence>MESKISVRDLSVYFYNRSILDNINLDLSPGENLSVIGKSGEGKSVLLKSIIGLIPRNRGIVLFNGKEIKENVEEIVRKHNIAISFQNDCLFDDMTILENLCFPLTKSNGVSKQAAIALSKEILCKTELPLRILASYPSALSGGMKKRIAVARTIITRPEIIFFDEPTSGLDPVTAHKITEMIREYTMQEDVSSIIVTHDLKCSRKVSDRVAMLHLGKIIWQGQTDSLDTSDNPYVKEFLSYA</sequence>
<dbReference type="Pfam" id="PF00005">
    <property type="entry name" value="ABC_tran"/>
    <property type="match status" value="1"/>
</dbReference>
<dbReference type="PROSITE" id="PS00211">
    <property type="entry name" value="ABC_TRANSPORTER_1"/>
    <property type="match status" value="1"/>
</dbReference>
<reference evidence="6 7" key="2">
    <citation type="journal article" date="2020" name="MBio">
        <title>Isolation and Molecular Analysis of a Novel Neorickettsia Species That Causes Potomac Horse Fever.</title>
        <authorList>
            <person name="Teymournejad O."/>
            <person name="Lin M."/>
            <person name="Bekebrede H."/>
            <person name="Kamr A."/>
            <person name="Toribio R.E."/>
            <person name="Arroyo L.G."/>
            <person name="Baird J.D."/>
            <person name="Rikihisa Y."/>
        </authorList>
    </citation>
    <scope>NUCLEOTIDE SEQUENCE [LARGE SCALE GENOMIC DNA]</scope>
    <source>
        <strain evidence="6 7">Fin17</strain>
    </source>
</reference>
<dbReference type="GO" id="GO:0005524">
    <property type="term" value="F:ATP binding"/>
    <property type="evidence" value="ECO:0007669"/>
    <property type="project" value="UniProtKB-KW"/>
</dbReference>
<evidence type="ECO:0000259" key="5">
    <source>
        <dbReference type="PROSITE" id="PS50893"/>
    </source>
</evidence>
<evidence type="ECO:0000313" key="7">
    <source>
        <dbReference type="Proteomes" id="UP000464912"/>
    </source>
</evidence>
<keyword evidence="3 6" id="KW-0067">ATP-binding</keyword>
<dbReference type="Proteomes" id="UP000464912">
    <property type="component" value="Chromosome"/>
</dbReference>
<name>A0A6P1GAJ2_9RICK</name>
<evidence type="ECO:0000256" key="2">
    <source>
        <dbReference type="ARBA" id="ARBA00022741"/>
    </source>
</evidence>
<dbReference type="Gene3D" id="3.40.50.300">
    <property type="entry name" value="P-loop containing nucleotide triphosphate hydrolases"/>
    <property type="match status" value="1"/>
</dbReference>
<dbReference type="InterPro" id="IPR017871">
    <property type="entry name" value="ABC_transporter-like_CS"/>
</dbReference>
<keyword evidence="1" id="KW-0813">Transport</keyword>
<dbReference type="KEGG" id="nef:GP480_02840"/>
<dbReference type="RefSeq" id="WP_160095691.1">
    <property type="nucleotide sequence ID" value="NZ_CP047224.1"/>
</dbReference>
<feature type="domain" description="ABC transporter" evidence="5">
    <location>
        <begin position="5"/>
        <end position="240"/>
    </location>
</feature>
<evidence type="ECO:0000256" key="1">
    <source>
        <dbReference type="ARBA" id="ARBA00022448"/>
    </source>
</evidence>
<dbReference type="InterPro" id="IPR027417">
    <property type="entry name" value="P-loop_NTPase"/>
</dbReference>
<proteinExistence type="predicted"/>
<dbReference type="SMART" id="SM00382">
    <property type="entry name" value="AAA"/>
    <property type="match status" value="1"/>
</dbReference>
<gene>
    <name evidence="6" type="ORF">GP480_02840</name>
</gene>
<reference evidence="6 7" key="1">
    <citation type="journal article" date="2020" name="MBio">
        <title>Erratum for Teymournejad et al., 'Isolation and Molecular Analysis of a Novel Neorickettsia Species That Causes Potomac Horse Fever'.</title>
        <authorList>
            <person name="Teymournejad O."/>
            <person name="Lin M."/>
            <person name="Bekebrede H."/>
            <person name="Kamr A."/>
            <person name="Toribio R.E."/>
            <person name="Arroyo L.G."/>
            <person name="Baird J.D."/>
            <person name="Rikihisa Y."/>
        </authorList>
    </citation>
    <scope>NUCLEOTIDE SEQUENCE [LARGE SCALE GENOMIC DNA]</scope>
    <source>
        <strain evidence="6 7">Fin17</strain>
    </source>
</reference>
<evidence type="ECO:0000256" key="4">
    <source>
        <dbReference type="ARBA" id="ARBA00024725"/>
    </source>
</evidence>
<dbReference type="InterPro" id="IPR003593">
    <property type="entry name" value="AAA+_ATPase"/>
</dbReference>
<dbReference type="PANTHER" id="PTHR43023:SF3">
    <property type="entry name" value="PROTEIN TRIGALACTOSYLDIACYLGLYCEROL 3, CHLOROPLASTIC"/>
    <property type="match status" value="1"/>
</dbReference>
<protein>
    <submittedName>
        <fullName evidence="6">ATP-binding cassette domain-containing protein</fullName>
    </submittedName>
</protein>
<dbReference type="PROSITE" id="PS50893">
    <property type="entry name" value="ABC_TRANSPORTER_2"/>
    <property type="match status" value="1"/>
</dbReference>
<dbReference type="InterPro" id="IPR003439">
    <property type="entry name" value="ABC_transporter-like_ATP-bd"/>
</dbReference>
<dbReference type="PANTHER" id="PTHR43023">
    <property type="entry name" value="PROTEIN TRIGALACTOSYLDIACYLGLYCEROL 3, CHLOROPLASTIC"/>
    <property type="match status" value="1"/>
</dbReference>
<dbReference type="EMBL" id="CP047224">
    <property type="protein sequence ID" value="QHD65365.1"/>
    <property type="molecule type" value="Genomic_DNA"/>
</dbReference>
<comment type="function">
    <text evidence="4">Part of an ABC transporter complex. Transmembrane domains (TMD) form a pore in the inner membrane and the ATP-binding domain (NBD) is responsible for energy generation.</text>
</comment>
<evidence type="ECO:0000256" key="3">
    <source>
        <dbReference type="ARBA" id="ARBA00022840"/>
    </source>
</evidence>
<keyword evidence="7" id="KW-1185">Reference proteome</keyword>
<dbReference type="SUPFAM" id="SSF52540">
    <property type="entry name" value="P-loop containing nucleoside triphosphate hydrolases"/>
    <property type="match status" value="1"/>
</dbReference>
<dbReference type="AlphaFoldDB" id="A0A6P1GAJ2"/>